<evidence type="ECO:0000313" key="2">
    <source>
        <dbReference type="EMBL" id="OHA23427.1"/>
    </source>
</evidence>
<dbReference type="PANTHER" id="PTHR33360:SF2">
    <property type="entry name" value="TRANSPOSASE FOR INSERTION SEQUENCE ELEMENT IS200"/>
    <property type="match status" value="1"/>
</dbReference>
<reference evidence="2 3" key="1">
    <citation type="journal article" date="2016" name="Nat. Commun.">
        <title>Thousands of microbial genomes shed light on interconnected biogeochemical processes in an aquifer system.</title>
        <authorList>
            <person name="Anantharaman K."/>
            <person name="Brown C.T."/>
            <person name="Hug L.A."/>
            <person name="Sharon I."/>
            <person name="Castelle C.J."/>
            <person name="Probst A.J."/>
            <person name="Thomas B.C."/>
            <person name="Singh A."/>
            <person name="Wilkins M.J."/>
            <person name="Karaoz U."/>
            <person name="Brodie E.L."/>
            <person name="Williams K.H."/>
            <person name="Hubbard S.S."/>
            <person name="Banfield J.F."/>
        </authorList>
    </citation>
    <scope>NUCLEOTIDE SEQUENCE [LARGE SCALE GENOMIC DNA]</scope>
</reference>
<dbReference type="InterPro" id="IPR036515">
    <property type="entry name" value="Transposase_17_sf"/>
</dbReference>
<evidence type="ECO:0000313" key="3">
    <source>
        <dbReference type="Proteomes" id="UP000176493"/>
    </source>
</evidence>
<dbReference type="SUPFAM" id="SSF143422">
    <property type="entry name" value="Transposase IS200-like"/>
    <property type="match status" value="1"/>
</dbReference>
<dbReference type="GO" id="GO:0003677">
    <property type="term" value="F:DNA binding"/>
    <property type="evidence" value="ECO:0007669"/>
    <property type="project" value="InterPro"/>
</dbReference>
<dbReference type="Pfam" id="PF01797">
    <property type="entry name" value="Y1_Tnp"/>
    <property type="match status" value="1"/>
</dbReference>
<gene>
    <name evidence="2" type="ORF">A2W52_01785</name>
</gene>
<dbReference type="GO" id="GO:0006313">
    <property type="term" value="P:DNA transposition"/>
    <property type="evidence" value="ECO:0007669"/>
    <property type="project" value="InterPro"/>
</dbReference>
<organism evidence="2 3">
    <name type="scientific">Candidatus Taylorbacteria bacterium RIFCSPHIGHO2_02_49_25</name>
    <dbReference type="NCBI Taxonomy" id="1802305"/>
    <lineage>
        <taxon>Bacteria</taxon>
        <taxon>Candidatus Tayloriibacteriota</taxon>
    </lineage>
</organism>
<feature type="domain" description="Transposase IS200-like" evidence="1">
    <location>
        <begin position="19"/>
        <end position="139"/>
    </location>
</feature>
<dbReference type="NCBIfam" id="NF033573">
    <property type="entry name" value="transpos_IS200"/>
    <property type="match status" value="1"/>
</dbReference>
<proteinExistence type="predicted"/>
<comment type="caution">
    <text evidence="2">The sequence shown here is derived from an EMBL/GenBank/DDBJ whole genome shotgun (WGS) entry which is preliminary data.</text>
</comment>
<evidence type="ECO:0000259" key="1">
    <source>
        <dbReference type="SMART" id="SM01321"/>
    </source>
</evidence>
<dbReference type="Proteomes" id="UP000176493">
    <property type="component" value="Unassembled WGS sequence"/>
</dbReference>
<protein>
    <recommendedName>
        <fullName evidence="1">Transposase IS200-like domain-containing protein</fullName>
    </recommendedName>
</protein>
<sequence>MTRTDIEAKEGLWYWYHNISECYYHIQITVKYRKSLLNPETEKLILMALSGFKERFAIDIHEVGFDKDHLHILCRFLPKYSGGQVIGMIKSITASHIFKFIPTIKKDLWGGEFWTDGYYIATTGGKGNKAVIEQYIRNQGRNKDISQLKLFNI</sequence>
<dbReference type="EMBL" id="MHRJ01000006">
    <property type="protein sequence ID" value="OHA23427.1"/>
    <property type="molecule type" value="Genomic_DNA"/>
</dbReference>
<name>A0A1G2MHU9_9BACT</name>
<dbReference type="InterPro" id="IPR002686">
    <property type="entry name" value="Transposase_17"/>
</dbReference>
<accession>A0A1G2MHU9</accession>
<dbReference type="Gene3D" id="3.30.70.1290">
    <property type="entry name" value="Transposase IS200-like"/>
    <property type="match status" value="1"/>
</dbReference>
<dbReference type="AlphaFoldDB" id="A0A1G2MHU9"/>
<dbReference type="GO" id="GO:0004803">
    <property type="term" value="F:transposase activity"/>
    <property type="evidence" value="ECO:0007669"/>
    <property type="project" value="InterPro"/>
</dbReference>
<dbReference type="PANTHER" id="PTHR33360">
    <property type="entry name" value="TRANSPOSASE FOR INSERTION SEQUENCE ELEMENT IS200"/>
    <property type="match status" value="1"/>
</dbReference>
<dbReference type="SMART" id="SM01321">
    <property type="entry name" value="Y1_Tnp"/>
    <property type="match status" value="1"/>
</dbReference>